<protein>
    <recommendedName>
        <fullName evidence="4">Chitin-binding type-4 domain-containing protein</fullName>
    </recommendedName>
</protein>
<name>A0ABD3EY89_9STRA</name>
<dbReference type="Proteomes" id="UP001632037">
    <property type="component" value="Unassembled WGS sequence"/>
</dbReference>
<feature type="compositionally biased region" description="Low complexity" evidence="1">
    <location>
        <begin position="87"/>
        <end position="111"/>
    </location>
</feature>
<keyword evidence="3" id="KW-1185">Reference proteome</keyword>
<dbReference type="AlphaFoldDB" id="A0ABD3EY89"/>
<reference evidence="2 3" key="1">
    <citation type="submission" date="2024-09" db="EMBL/GenBank/DDBJ databases">
        <title>Genome sequencing and assembly of Phytophthora oleae, isolate VK10A, causative agent of rot of olive drupes.</title>
        <authorList>
            <person name="Conti Taguali S."/>
            <person name="Riolo M."/>
            <person name="La Spada F."/>
            <person name="Cacciola S.O."/>
            <person name="Dionisio G."/>
        </authorList>
    </citation>
    <scope>NUCLEOTIDE SEQUENCE [LARGE SCALE GENOMIC DNA]</scope>
    <source>
        <strain evidence="2 3">VK10A</strain>
    </source>
</reference>
<proteinExistence type="predicted"/>
<evidence type="ECO:0000313" key="2">
    <source>
        <dbReference type="EMBL" id="KAL3659217.1"/>
    </source>
</evidence>
<gene>
    <name evidence="2" type="ORF">V7S43_015795</name>
</gene>
<evidence type="ECO:0000313" key="3">
    <source>
        <dbReference type="Proteomes" id="UP001632037"/>
    </source>
</evidence>
<accession>A0ABD3EY89</accession>
<feature type="region of interest" description="Disordered" evidence="1">
    <location>
        <begin position="62"/>
        <end position="126"/>
    </location>
</feature>
<sequence>MVLHGDNCEDEYPGGDVGSTVTSDMPVDYSSCNGDCTLTIYWLAFQNEQWQAYINCVPLTGSGSTTTSAASSSTAAEAETTDVSAMETPVATTQATEAPTTSTEAPSTKTKCNAPSRQLRKETPMA</sequence>
<feature type="compositionally biased region" description="Low complexity" evidence="1">
    <location>
        <begin position="62"/>
        <end position="78"/>
    </location>
</feature>
<comment type="caution">
    <text evidence="2">The sequence shown here is derived from an EMBL/GenBank/DDBJ whole genome shotgun (WGS) entry which is preliminary data.</text>
</comment>
<dbReference type="EMBL" id="JBIMZQ010000048">
    <property type="protein sequence ID" value="KAL3659217.1"/>
    <property type="molecule type" value="Genomic_DNA"/>
</dbReference>
<organism evidence="2 3">
    <name type="scientific">Phytophthora oleae</name>
    <dbReference type="NCBI Taxonomy" id="2107226"/>
    <lineage>
        <taxon>Eukaryota</taxon>
        <taxon>Sar</taxon>
        <taxon>Stramenopiles</taxon>
        <taxon>Oomycota</taxon>
        <taxon>Peronosporomycetes</taxon>
        <taxon>Peronosporales</taxon>
        <taxon>Peronosporaceae</taxon>
        <taxon>Phytophthora</taxon>
    </lineage>
</organism>
<evidence type="ECO:0008006" key="4">
    <source>
        <dbReference type="Google" id="ProtNLM"/>
    </source>
</evidence>
<evidence type="ECO:0000256" key="1">
    <source>
        <dbReference type="SAM" id="MobiDB-lite"/>
    </source>
</evidence>